<dbReference type="EMBL" id="QHLQ01000034">
    <property type="protein sequence ID" value="NIZ63292.1"/>
    <property type="molecule type" value="Genomic_DNA"/>
</dbReference>
<feature type="coiled-coil region" evidence="1">
    <location>
        <begin position="99"/>
        <end position="129"/>
    </location>
</feature>
<proteinExistence type="predicted"/>
<dbReference type="Proteomes" id="UP001429564">
    <property type="component" value="Unassembled WGS sequence"/>
</dbReference>
<evidence type="ECO:0000313" key="4">
    <source>
        <dbReference type="Proteomes" id="UP001429564"/>
    </source>
</evidence>
<accession>A0ABX0WCC8</accession>
<name>A0ABX0WCC8_9RHOB</name>
<evidence type="ECO:0000256" key="2">
    <source>
        <dbReference type="SAM" id="MobiDB-lite"/>
    </source>
</evidence>
<sequence>MPARVNLRGFSFENTRQAMFVKVNETRHTKVGTLRTGTILDVGEFGPKGRAVIEALLAQDDPAVVKLTKEQVEAEKDAVVSLVPVDDPEDETSIDLDVLGDLQKTLSDAKKLNTKLQEDLEQAISARDEGAEKIKYLQDERTKITADRDGLAETSAEEANRADAAENEVKTLKADLEKAQKALTDAIEKSGGDKK</sequence>
<feature type="region of interest" description="Disordered" evidence="2">
    <location>
        <begin position="146"/>
        <end position="168"/>
    </location>
</feature>
<gene>
    <name evidence="3" type="ORF">DL239_20195</name>
</gene>
<organism evidence="3 4">
    <name type="scientific">Parasedimentitalea denitrificans</name>
    <dbReference type="NCBI Taxonomy" id="2211118"/>
    <lineage>
        <taxon>Bacteria</taxon>
        <taxon>Pseudomonadati</taxon>
        <taxon>Pseudomonadota</taxon>
        <taxon>Alphaproteobacteria</taxon>
        <taxon>Rhodobacterales</taxon>
        <taxon>Paracoccaceae</taxon>
        <taxon>Parasedimentitalea</taxon>
    </lineage>
</organism>
<protein>
    <submittedName>
        <fullName evidence="3">Uncharacterized protein</fullName>
    </submittedName>
</protein>
<keyword evidence="4" id="KW-1185">Reference proteome</keyword>
<keyword evidence="1" id="KW-0175">Coiled coil</keyword>
<comment type="caution">
    <text evidence="3">The sequence shown here is derived from an EMBL/GenBank/DDBJ whole genome shotgun (WGS) entry which is preliminary data.</text>
</comment>
<evidence type="ECO:0000313" key="3">
    <source>
        <dbReference type="EMBL" id="NIZ63292.1"/>
    </source>
</evidence>
<reference evidence="3 4" key="1">
    <citation type="submission" date="2018-05" db="EMBL/GenBank/DDBJ databases">
        <authorList>
            <person name="Zhang Y.-J."/>
        </authorList>
    </citation>
    <scope>NUCLEOTIDE SEQUENCE [LARGE SCALE GENOMIC DNA]</scope>
    <source>
        <strain evidence="3 4">CY04</strain>
    </source>
</reference>
<feature type="compositionally biased region" description="Basic and acidic residues" evidence="2">
    <location>
        <begin position="158"/>
        <end position="168"/>
    </location>
</feature>
<evidence type="ECO:0000256" key="1">
    <source>
        <dbReference type="SAM" id="Coils"/>
    </source>
</evidence>